<dbReference type="EMBL" id="JAODUO010000393">
    <property type="protein sequence ID" value="KAK2181532.1"/>
    <property type="molecule type" value="Genomic_DNA"/>
</dbReference>
<comment type="subcellular location">
    <subcellularLocation>
        <location evidence="1">Nucleus</location>
    </subcellularLocation>
</comment>
<organism evidence="5 6">
    <name type="scientific">Ridgeia piscesae</name>
    <name type="common">Tubeworm</name>
    <dbReference type="NCBI Taxonomy" id="27915"/>
    <lineage>
        <taxon>Eukaryota</taxon>
        <taxon>Metazoa</taxon>
        <taxon>Spiralia</taxon>
        <taxon>Lophotrochozoa</taxon>
        <taxon>Annelida</taxon>
        <taxon>Polychaeta</taxon>
        <taxon>Sedentaria</taxon>
        <taxon>Canalipalpata</taxon>
        <taxon>Sabellida</taxon>
        <taxon>Siboglinidae</taxon>
        <taxon>Ridgeia</taxon>
    </lineage>
</organism>
<evidence type="ECO:0000313" key="6">
    <source>
        <dbReference type="Proteomes" id="UP001209878"/>
    </source>
</evidence>
<dbReference type="Pfam" id="PF08424">
    <property type="entry name" value="NRDE-2"/>
    <property type="match status" value="1"/>
</dbReference>
<proteinExistence type="inferred from homology"/>
<dbReference type="SMART" id="SM00386">
    <property type="entry name" value="HAT"/>
    <property type="match status" value="6"/>
</dbReference>
<evidence type="ECO:0000256" key="3">
    <source>
        <dbReference type="ARBA" id="ARBA00023242"/>
    </source>
</evidence>
<dbReference type="GO" id="GO:1902369">
    <property type="term" value="P:negative regulation of RNA catabolic process"/>
    <property type="evidence" value="ECO:0007669"/>
    <property type="project" value="TreeGrafter"/>
</dbReference>
<dbReference type="GO" id="GO:0071013">
    <property type="term" value="C:catalytic step 2 spliceosome"/>
    <property type="evidence" value="ECO:0007669"/>
    <property type="project" value="TreeGrafter"/>
</dbReference>
<evidence type="ECO:0008006" key="7">
    <source>
        <dbReference type="Google" id="ProtNLM"/>
    </source>
</evidence>
<dbReference type="AlphaFoldDB" id="A0AAD9L2G2"/>
<evidence type="ECO:0000256" key="4">
    <source>
        <dbReference type="SAM" id="MobiDB-lite"/>
    </source>
</evidence>
<dbReference type="InterPro" id="IPR003107">
    <property type="entry name" value="HAT"/>
</dbReference>
<keyword evidence="3" id="KW-0539">Nucleus</keyword>
<dbReference type="SUPFAM" id="SSF48452">
    <property type="entry name" value="TPR-like"/>
    <property type="match status" value="1"/>
</dbReference>
<dbReference type="GO" id="GO:0031048">
    <property type="term" value="P:regulatory ncRNA-mediated heterochromatin formation"/>
    <property type="evidence" value="ECO:0007669"/>
    <property type="project" value="TreeGrafter"/>
</dbReference>
<feature type="compositionally biased region" description="Basic residues" evidence="4">
    <location>
        <begin position="108"/>
        <end position="131"/>
    </location>
</feature>
<name>A0AAD9L2G2_RIDPI</name>
<evidence type="ECO:0000256" key="1">
    <source>
        <dbReference type="ARBA" id="ARBA00004123"/>
    </source>
</evidence>
<reference evidence="5" key="1">
    <citation type="journal article" date="2023" name="Mol. Biol. Evol.">
        <title>Third-Generation Sequencing Reveals the Adaptive Role of the Epigenome in Three Deep-Sea Polychaetes.</title>
        <authorList>
            <person name="Perez M."/>
            <person name="Aroh O."/>
            <person name="Sun Y."/>
            <person name="Lan Y."/>
            <person name="Juniper S.K."/>
            <person name="Young C.R."/>
            <person name="Angers B."/>
            <person name="Qian P.Y."/>
        </authorList>
    </citation>
    <scope>NUCLEOTIDE SEQUENCE</scope>
    <source>
        <strain evidence="5">R07B-5</strain>
    </source>
</reference>
<sequence>MDSKISAEKKNPTLFPIQQYNEQPTTTLLFPAFKNVVTDLTSNVDENKSWLCNESFKSSDVLVSQLQPAVSELSVEDLSADSCLPLAAKCAKVARAGSSEDEVVSHTERKHKLKKKKKHKSHHKHKKHRTKHNEDQQLSDVKTGLENRPSVPIEPPSDKVFIDSVPGLQPEKAFRIDRKSDSSNASFESIYKMHIGKYHRVGYTCLGLDQNQLITFGNGRKSRKCKPSDVRYFGKENVRTVKTLELNGGVFDLSGLASAAFGEGGKISDNLPYIAVSETSKEEGHSNINPLGIYDSSTELYMQGRGPMMHEQKPSGQISLKASQEELQKQKTADFNRALTKDPHNEQKWLDFIDFQDELITCQETTNADSVGHRQKKHALSQVSYEIKSAIFDRALKKNPSSVRLKIAQLEFAAAFWESAKLAAEWKQLVFTHMNDGALWRRYLLFAQSQFSAFNVSGVLKLYAKCFETLGGLCSGNVQSHSLLPGTTAHMIEIFTQLCHLLRQTGHTEKAVSLFQAQLEFVFFCPPVLRTASLKDKWEFLETFWDSSTPRLGEEGAGGWDAWMDRKGDVQPLVPVSSSQDDDETKESDLIKASVEKWQKWLALETFRQDQHWLPWRPDIDSGETEDDCTDPDRVVLSTDIVPYLFSLDGDEVGKFSLLCQFLHFLGIPEMSDRHGCHKDDLNLILDNVRQAWCALPSDCGTVFDESVSGSDVRFGVDAFVSNVVTQCVMKVSDVERTKLSLMLIRFKLAHIDGGSKAKPFKEVKKFVKSLMKEPHHRNNLALWEAYARLEWDSGDVTKARKVLDSALSMATVDLKDPRRQRCLKGLLHRSYAEMELGLLSRQPDANVDRQRALRVLILFADGQSGGRYEPFSGVARTNPTAVLKSRNVYKSHLDELLILGDGGGSWLFEDEVFASYAGDEILHWTVCYALFEYLTRNIEAASLVFEHVRGVICERIASETHPESQPSCDTRCHKLSRWLTESHVTLLYYHTETQVAPLYVVRGPLEAALREFPTDVRLLRYYVTLEARSSISGRLRRFFHRATKCCQVALLWLFAIYAELRRMQLLAQYSQQMEPHVLTSTTSAAGVIPPIACVETGTSHHLRALFERATHQEGVQHCVLLWRLYMNFEMGQGRKEAVRAVFYRALQLCPWAKVLYTDLARLCPDRLTEAINLIEEKELRLRTPVEELDLLMSLATEHSTDQEQQKLTSVDLLAPVATDHHGDGQEQSVTAGMTNDLLAPLATGHHDDAMLSLNVHLPLASGQQLDKDEEKSPALSKD</sequence>
<evidence type="ECO:0000313" key="5">
    <source>
        <dbReference type="EMBL" id="KAK2181532.1"/>
    </source>
</evidence>
<dbReference type="GO" id="GO:0006396">
    <property type="term" value="P:RNA processing"/>
    <property type="evidence" value="ECO:0007669"/>
    <property type="project" value="InterPro"/>
</dbReference>
<comment type="caution">
    <text evidence="5">The sequence shown here is derived from an EMBL/GenBank/DDBJ whole genome shotgun (WGS) entry which is preliminary data.</text>
</comment>
<dbReference type="InterPro" id="IPR013633">
    <property type="entry name" value="NRDE-2"/>
</dbReference>
<keyword evidence="6" id="KW-1185">Reference proteome</keyword>
<protein>
    <recommendedName>
        <fullName evidence="7">Protein NRDE2 homolog</fullName>
    </recommendedName>
</protein>
<dbReference type="Gene3D" id="1.25.40.10">
    <property type="entry name" value="Tetratricopeptide repeat domain"/>
    <property type="match status" value="3"/>
</dbReference>
<dbReference type="Proteomes" id="UP001209878">
    <property type="component" value="Unassembled WGS sequence"/>
</dbReference>
<comment type="similarity">
    <text evidence="2">Belongs to the NRDE2 family.</text>
</comment>
<dbReference type="PANTHER" id="PTHR13471">
    <property type="entry name" value="TETRATRICOPEPTIDE-LIKE HELICAL"/>
    <property type="match status" value="1"/>
</dbReference>
<accession>A0AAD9L2G2</accession>
<evidence type="ECO:0000256" key="2">
    <source>
        <dbReference type="ARBA" id="ARBA00009265"/>
    </source>
</evidence>
<feature type="region of interest" description="Disordered" evidence="4">
    <location>
        <begin position="97"/>
        <end position="162"/>
    </location>
</feature>
<dbReference type="PANTHER" id="PTHR13471:SF0">
    <property type="entry name" value="NUCLEAR EXOSOME REGULATOR NRDE2"/>
    <property type="match status" value="1"/>
</dbReference>
<gene>
    <name evidence="5" type="ORF">NP493_395g03029</name>
</gene>
<dbReference type="InterPro" id="IPR011990">
    <property type="entry name" value="TPR-like_helical_dom_sf"/>
</dbReference>